<name>A0ABV4U5T8_9BACT</name>
<dbReference type="PROSITE" id="PS50006">
    <property type="entry name" value="FHA_DOMAIN"/>
    <property type="match status" value="1"/>
</dbReference>
<protein>
    <submittedName>
        <fullName evidence="8">NeuD/PglB/VioB family sugar acetyltransferase</fullName>
    </submittedName>
</protein>
<dbReference type="Pfam" id="PF15632">
    <property type="entry name" value="ATPgrasp_Ter"/>
    <property type="match status" value="1"/>
</dbReference>
<proteinExistence type="inferred from homology"/>
<dbReference type="Pfam" id="PF14602">
    <property type="entry name" value="Hexapep_2"/>
    <property type="match status" value="1"/>
</dbReference>
<dbReference type="NCBIfam" id="TIGR03570">
    <property type="entry name" value="NeuD_NnaD"/>
    <property type="match status" value="1"/>
</dbReference>
<comment type="caution">
    <text evidence="8">The sequence shown here is derived from an EMBL/GenBank/DDBJ whole genome shotgun (WGS) entry which is preliminary data.</text>
</comment>
<dbReference type="Gene3D" id="3.30.470.20">
    <property type="entry name" value="ATP-grasp fold, B domain"/>
    <property type="match status" value="1"/>
</dbReference>
<dbReference type="Proteomes" id="UP001575105">
    <property type="component" value="Unassembled WGS sequence"/>
</dbReference>
<sequence>MMSNTPVTTADRNLPLIVIGAGGHARVLLDLLRSLGRQVFFITDHDSAQHGRTIEGVLVRGGDDAVFEHAPNSVRLVNGIGSVCLPQIRRRVFERFTKEGYQFATLIHPSATVSQSVRLEQGVQIMANATIQPGVRLGRNTLINTTASIDHDCIVEDHVHIAPGVTLSGNVTVGDTSHLGTGATVIQGVQLGDHVLVGAGAVVVRAVAARTRVIGVPARQVGDADRADMANEPTVGGASPRFNVMLSAAGRRVALLKLLQQSLSELRQDSYVVATDISRCSSAFQLAEVGCLVPSYSSADCLEQMLEICRTHAVRLIVPTIDPDLSFFSQHQRRFEQIGAQIMIGSVETIRICNDKQMTHDWLVAHDFPTMRQTSATALLDDASDWRFPLFAKPRRGSSSTGATVVRDINELRIVTAAGDYIVQELAAGQEYTVDVYVDRQGRCRCAVPRQRLETRGGEVSKGVTVRCEPVQELACHIAEALPGAWGVMNVQVFFDARTQAMQVCEINARFGGGYPLTHQAGAPMTRWMIREAQGLSIDAAKNEWAEGLVMLRYDEAVFVSRDQAGLSVNNVPAAAKSLPSEA</sequence>
<evidence type="ECO:0000259" key="7">
    <source>
        <dbReference type="PROSITE" id="PS50975"/>
    </source>
</evidence>
<keyword evidence="4" id="KW-0012">Acyltransferase</keyword>
<dbReference type="InterPro" id="IPR048764">
    <property type="entry name" value="PylC_N"/>
</dbReference>
<dbReference type="PROSITE" id="PS50975">
    <property type="entry name" value="ATP_GRASP"/>
    <property type="match status" value="1"/>
</dbReference>
<keyword evidence="5" id="KW-0067">ATP-binding</keyword>
<keyword evidence="2" id="KW-0808">Transferase</keyword>
<accession>A0ABV4U5T8</accession>
<dbReference type="EMBL" id="JBGUBD010000006">
    <property type="protein sequence ID" value="MFA9478896.1"/>
    <property type="molecule type" value="Genomic_DNA"/>
</dbReference>
<dbReference type="Gene3D" id="3.30.1490.20">
    <property type="entry name" value="ATP-grasp fold, A domain"/>
    <property type="match status" value="1"/>
</dbReference>
<keyword evidence="9" id="KW-1185">Reference proteome</keyword>
<dbReference type="InterPro" id="IPR013815">
    <property type="entry name" value="ATP_grasp_subdomain_1"/>
</dbReference>
<dbReference type="RefSeq" id="WP_425345815.1">
    <property type="nucleotide sequence ID" value="NZ_JBGUBD010000006.1"/>
</dbReference>
<evidence type="ECO:0000313" key="9">
    <source>
        <dbReference type="Proteomes" id="UP001575105"/>
    </source>
</evidence>
<dbReference type="SUPFAM" id="SSF51161">
    <property type="entry name" value="Trimeric LpxA-like enzymes"/>
    <property type="match status" value="1"/>
</dbReference>
<gene>
    <name evidence="8" type="ORF">ACERK3_11400</name>
</gene>
<dbReference type="InterPro" id="IPR000253">
    <property type="entry name" value="FHA_dom"/>
</dbReference>
<feature type="domain" description="ATP-grasp" evidence="7">
    <location>
        <begin position="360"/>
        <end position="534"/>
    </location>
</feature>
<organism evidence="8 9">
    <name type="scientific">Natronomicrosphaera hydrolytica</name>
    <dbReference type="NCBI Taxonomy" id="3242702"/>
    <lineage>
        <taxon>Bacteria</taxon>
        <taxon>Pseudomonadati</taxon>
        <taxon>Planctomycetota</taxon>
        <taxon>Phycisphaerae</taxon>
        <taxon>Phycisphaerales</taxon>
        <taxon>Phycisphaeraceae</taxon>
        <taxon>Natronomicrosphaera</taxon>
    </lineage>
</organism>
<dbReference type="Pfam" id="PF17836">
    <property type="entry name" value="PglD_N"/>
    <property type="match status" value="1"/>
</dbReference>
<dbReference type="Gene3D" id="2.160.10.10">
    <property type="entry name" value="Hexapeptide repeat proteins"/>
    <property type="match status" value="1"/>
</dbReference>
<dbReference type="InterPro" id="IPR041561">
    <property type="entry name" value="PglD_N"/>
</dbReference>
<dbReference type="InterPro" id="IPR001451">
    <property type="entry name" value="Hexapep"/>
</dbReference>
<evidence type="ECO:0000256" key="4">
    <source>
        <dbReference type="ARBA" id="ARBA00023315"/>
    </source>
</evidence>
<dbReference type="InterPro" id="IPR050179">
    <property type="entry name" value="Trans_hexapeptide_repeat"/>
</dbReference>
<dbReference type="CDD" id="cd03360">
    <property type="entry name" value="LbH_AT_putative"/>
    <property type="match status" value="1"/>
</dbReference>
<reference evidence="8 9" key="1">
    <citation type="submission" date="2024-08" db="EMBL/GenBank/DDBJ databases">
        <title>Whole-genome sequencing of halo(alkali)philic microorganisms from hypersaline lakes.</title>
        <authorList>
            <person name="Sorokin D.Y."/>
            <person name="Merkel A.Y."/>
            <person name="Messina E."/>
            <person name="Yakimov M."/>
        </authorList>
    </citation>
    <scope>NUCLEOTIDE SEQUENCE [LARGE SCALE GENOMIC DNA]</scope>
    <source>
        <strain evidence="8 9">AB-hyl4</strain>
    </source>
</reference>
<dbReference type="SUPFAM" id="SSF56059">
    <property type="entry name" value="Glutathione synthetase ATP-binding domain-like"/>
    <property type="match status" value="1"/>
</dbReference>
<dbReference type="InterPro" id="IPR018357">
    <property type="entry name" value="Hexapep_transf_CS"/>
</dbReference>
<evidence type="ECO:0000256" key="5">
    <source>
        <dbReference type="PROSITE-ProRule" id="PRU00409"/>
    </source>
</evidence>
<keyword evidence="3" id="KW-0677">Repeat</keyword>
<evidence type="ECO:0000256" key="3">
    <source>
        <dbReference type="ARBA" id="ARBA00022737"/>
    </source>
</evidence>
<dbReference type="InterPro" id="IPR020019">
    <property type="entry name" value="AcTrfase_PglD-like"/>
</dbReference>
<dbReference type="Gene3D" id="3.40.50.20">
    <property type="match status" value="2"/>
</dbReference>
<feature type="domain" description="FHA" evidence="6">
    <location>
        <begin position="135"/>
        <end position="191"/>
    </location>
</feature>
<evidence type="ECO:0000256" key="2">
    <source>
        <dbReference type="ARBA" id="ARBA00022679"/>
    </source>
</evidence>
<dbReference type="PROSITE" id="PS00101">
    <property type="entry name" value="HEXAPEP_TRANSFERASES"/>
    <property type="match status" value="1"/>
</dbReference>
<comment type="similarity">
    <text evidence="1">Belongs to the transferase hexapeptide repeat family.</text>
</comment>
<evidence type="ECO:0000256" key="1">
    <source>
        <dbReference type="ARBA" id="ARBA00007274"/>
    </source>
</evidence>
<evidence type="ECO:0000313" key="8">
    <source>
        <dbReference type="EMBL" id="MFA9478896.1"/>
    </source>
</evidence>
<keyword evidence="5" id="KW-0547">Nucleotide-binding</keyword>
<dbReference type="Pfam" id="PF21360">
    <property type="entry name" value="PylC-like_N"/>
    <property type="match status" value="1"/>
</dbReference>
<dbReference type="InterPro" id="IPR011004">
    <property type="entry name" value="Trimer_LpxA-like_sf"/>
</dbReference>
<evidence type="ECO:0000259" key="6">
    <source>
        <dbReference type="PROSITE" id="PS50006"/>
    </source>
</evidence>
<dbReference type="InterPro" id="IPR011761">
    <property type="entry name" value="ATP-grasp"/>
</dbReference>
<dbReference type="PANTHER" id="PTHR43300">
    <property type="entry name" value="ACETYLTRANSFERASE"/>
    <property type="match status" value="1"/>
</dbReference>
<dbReference type="PANTHER" id="PTHR43300:SF7">
    <property type="entry name" value="UDP-N-ACETYLBACILLOSAMINE N-ACETYLTRANSFERASE"/>
    <property type="match status" value="1"/>
</dbReference>